<dbReference type="InterPro" id="IPR018378">
    <property type="entry name" value="C-type_lectin_CS"/>
</dbReference>
<dbReference type="SUPFAM" id="SSF56436">
    <property type="entry name" value="C-type lectin-like"/>
    <property type="match status" value="1"/>
</dbReference>
<keyword evidence="5" id="KW-1185">Reference proteome</keyword>
<evidence type="ECO:0000256" key="1">
    <source>
        <dbReference type="ARBA" id="ARBA00022734"/>
    </source>
</evidence>
<feature type="domain" description="C-type lectin" evidence="4">
    <location>
        <begin position="85"/>
        <end position="199"/>
    </location>
</feature>
<dbReference type="GO" id="GO:0030246">
    <property type="term" value="F:carbohydrate binding"/>
    <property type="evidence" value="ECO:0007669"/>
    <property type="project" value="UniProtKB-KW"/>
</dbReference>
<dbReference type="SMART" id="SM00034">
    <property type="entry name" value="CLECT"/>
    <property type="match status" value="1"/>
</dbReference>
<reference evidence="6" key="1">
    <citation type="submission" date="2025-08" db="UniProtKB">
        <authorList>
            <consortium name="RefSeq"/>
        </authorList>
    </citation>
    <scope>IDENTIFICATION</scope>
    <source>
        <tissue evidence="6">Kidney</tissue>
    </source>
</reference>
<evidence type="ECO:0000256" key="2">
    <source>
        <dbReference type="ARBA" id="ARBA00023157"/>
    </source>
</evidence>
<dbReference type="PROSITE" id="PS00615">
    <property type="entry name" value="C_TYPE_LECTIN_1"/>
    <property type="match status" value="1"/>
</dbReference>
<dbReference type="InterPro" id="IPR016187">
    <property type="entry name" value="CTDL_fold"/>
</dbReference>
<dbReference type="InterPro" id="IPR033989">
    <property type="entry name" value="CD209-like_CTLD"/>
</dbReference>
<dbReference type="RefSeq" id="XP_012889038.1">
    <property type="nucleotide sequence ID" value="XM_013033584.1"/>
</dbReference>
<keyword evidence="1" id="KW-0430">Lectin</keyword>
<dbReference type="Proteomes" id="UP000081671">
    <property type="component" value="Unplaced"/>
</dbReference>
<dbReference type="PROSITE" id="PS50041">
    <property type="entry name" value="C_TYPE_LECTIN_2"/>
    <property type="match status" value="1"/>
</dbReference>
<sequence>MSDSQDVKGPQLSLLGCLGYRLTLLILQMLSFIILTVLLVAVLNQGSQLLGSQNQSEQELYQELTQLKSAVDRLCRPCPWDWTYFQEDCYFFSKSKRNWENSIKACLEMGAQLVVIETDEEQSFLQQTLKNKGQTWIGLSDLNEEATWRWVNGLPLSQGFKQYWNKGEPNNVGEEDCVEFIGDGWNDAKCNNANLWICKKPSSTCSSSSLTKKP</sequence>
<dbReference type="GeneID" id="105998778"/>
<dbReference type="InterPro" id="IPR016186">
    <property type="entry name" value="C-type_lectin-like/link_sf"/>
</dbReference>
<keyword evidence="3" id="KW-1133">Transmembrane helix</keyword>
<name>A0A1S3GJI4_DIPOR</name>
<protein>
    <submittedName>
        <fullName evidence="6">CD209 antigen-like protein E isoform X2</fullName>
    </submittedName>
</protein>
<keyword evidence="2" id="KW-1015">Disulfide bond</keyword>
<dbReference type="InterPro" id="IPR051379">
    <property type="entry name" value="C-type_Lectin_Receptor_IMM"/>
</dbReference>
<evidence type="ECO:0000313" key="6">
    <source>
        <dbReference type="RefSeq" id="XP_012889038.1"/>
    </source>
</evidence>
<dbReference type="OrthoDB" id="8950604at2759"/>
<dbReference type="AlphaFoldDB" id="A0A1S3GJI4"/>
<proteinExistence type="predicted"/>
<gene>
    <name evidence="6" type="primary">LOC105998778</name>
</gene>
<dbReference type="InterPro" id="IPR001304">
    <property type="entry name" value="C-type_lectin-like"/>
</dbReference>
<accession>A0A1S3GJI4</accession>
<evidence type="ECO:0000259" key="4">
    <source>
        <dbReference type="PROSITE" id="PS50041"/>
    </source>
</evidence>
<dbReference type="Gene3D" id="3.10.100.10">
    <property type="entry name" value="Mannose-Binding Protein A, subunit A"/>
    <property type="match status" value="1"/>
</dbReference>
<evidence type="ECO:0000256" key="3">
    <source>
        <dbReference type="SAM" id="Phobius"/>
    </source>
</evidence>
<dbReference type="CDD" id="cd03590">
    <property type="entry name" value="CLECT_DC-SIGN_like"/>
    <property type="match status" value="1"/>
</dbReference>
<feature type="transmembrane region" description="Helical" evidence="3">
    <location>
        <begin position="20"/>
        <end position="43"/>
    </location>
</feature>
<keyword evidence="3" id="KW-0472">Membrane</keyword>
<dbReference type="Pfam" id="PF00059">
    <property type="entry name" value="Lectin_C"/>
    <property type="match status" value="1"/>
</dbReference>
<evidence type="ECO:0000313" key="5">
    <source>
        <dbReference type="Proteomes" id="UP000081671"/>
    </source>
</evidence>
<dbReference type="PANTHER" id="PTHR46746">
    <property type="entry name" value="KILLER CELL LECTIN-LIKE RECEPTOR SUBFAMILY F MEMBER 2"/>
    <property type="match status" value="1"/>
</dbReference>
<organism evidence="5 6">
    <name type="scientific">Dipodomys ordii</name>
    <name type="common">Ord's kangaroo rat</name>
    <dbReference type="NCBI Taxonomy" id="10020"/>
    <lineage>
        <taxon>Eukaryota</taxon>
        <taxon>Metazoa</taxon>
        <taxon>Chordata</taxon>
        <taxon>Craniata</taxon>
        <taxon>Vertebrata</taxon>
        <taxon>Euteleostomi</taxon>
        <taxon>Mammalia</taxon>
        <taxon>Eutheria</taxon>
        <taxon>Euarchontoglires</taxon>
        <taxon>Glires</taxon>
        <taxon>Rodentia</taxon>
        <taxon>Castorimorpha</taxon>
        <taxon>Heteromyidae</taxon>
        <taxon>Dipodomyinae</taxon>
        <taxon>Dipodomys</taxon>
    </lineage>
</organism>
<keyword evidence="3" id="KW-0812">Transmembrane</keyword>
<dbReference type="PANTHER" id="PTHR46746:SF9">
    <property type="entry name" value="CD209 ANTIGEN-LIKE PROTEIN C-LIKE"/>
    <property type="match status" value="1"/>
</dbReference>